<keyword evidence="4" id="KW-1185">Reference proteome</keyword>
<dbReference type="Proteomes" id="UP001165080">
    <property type="component" value="Unassembled WGS sequence"/>
</dbReference>
<evidence type="ECO:0000313" key="3">
    <source>
        <dbReference type="EMBL" id="GLC53782.1"/>
    </source>
</evidence>
<protein>
    <submittedName>
        <fullName evidence="3">Uncharacterized protein</fullName>
    </submittedName>
</protein>
<dbReference type="PRINTS" id="PR01217">
    <property type="entry name" value="PRICHEXTENSN"/>
</dbReference>
<evidence type="ECO:0000256" key="2">
    <source>
        <dbReference type="SAM" id="Phobius"/>
    </source>
</evidence>
<accession>A0A9W6BLJ0</accession>
<name>A0A9W6BLJ0_9CHLO</name>
<dbReference type="EMBL" id="BRXU01000008">
    <property type="protein sequence ID" value="GLC53782.1"/>
    <property type="molecule type" value="Genomic_DNA"/>
</dbReference>
<organism evidence="3 4">
    <name type="scientific">Pleodorina starrii</name>
    <dbReference type="NCBI Taxonomy" id="330485"/>
    <lineage>
        <taxon>Eukaryota</taxon>
        <taxon>Viridiplantae</taxon>
        <taxon>Chlorophyta</taxon>
        <taxon>core chlorophytes</taxon>
        <taxon>Chlorophyceae</taxon>
        <taxon>CS clade</taxon>
        <taxon>Chlamydomonadales</taxon>
        <taxon>Volvocaceae</taxon>
        <taxon>Pleodorina</taxon>
    </lineage>
</organism>
<comment type="caution">
    <text evidence="3">The sequence shown here is derived from an EMBL/GenBank/DDBJ whole genome shotgun (WGS) entry which is preliminary data.</text>
</comment>
<evidence type="ECO:0000313" key="4">
    <source>
        <dbReference type="Proteomes" id="UP001165080"/>
    </source>
</evidence>
<proteinExistence type="predicted"/>
<dbReference type="AlphaFoldDB" id="A0A9W6BLJ0"/>
<keyword evidence="2" id="KW-0812">Transmembrane</keyword>
<evidence type="ECO:0000256" key="1">
    <source>
        <dbReference type="SAM" id="MobiDB-lite"/>
    </source>
</evidence>
<feature type="transmembrane region" description="Helical" evidence="2">
    <location>
        <begin position="338"/>
        <end position="362"/>
    </location>
</feature>
<feature type="compositionally biased region" description="Pro residues" evidence="1">
    <location>
        <begin position="475"/>
        <end position="484"/>
    </location>
</feature>
<feature type="region of interest" description="Disordered" evidence="1">
    <location>
        <begin position="462"/>
        <end position="536"/>
    </location>
</feature>
<dbReference type="OrthoDB" id="535914at2759"/>
<sequence>MGKGSGRGRGKGGCECCEAIHALACCLCLVLFGGPILIAVGATLIATGNRNERARSIETVQAAVDAWNDPNSPNGWLQFQKLVTYARFTPGSPMGCTATEKALLVNSTNGDWYSDESGRFGRVKQARLTTSMDYRTFINCNMGINLTQELSGGDRGNASLVYLSTVSSGMLSYQILVDKAGGPRNCATRNDGCGTVNARNCQYNCERYFGGAWSCNAGKYICDLTNVYYGNFAIKVSYQNKNGTSPAGYTLDTVNPARGGGANVLPAGFKRQYNVALLPLSVPTGDLFQLPDIGARSPPDSFSVTVRSSADPWLTYMVVTSGTGYFGVTKRALMATGITLVVVGSLGTLFWVVAAFYAWWMLCSKRRPTERPQGVSGYAWDLANRYGGQYAPALGVPVHATGHNGMPTAQPLYVTQGPYQVPGQPVAGYPPYPYPPPYGAPQPGPYPPYPYAAPYPPPGGNVEMGQFAGGHPQPYGYPPQPHPAPTAAAPHPGGATDGQAPPPQPPPYPYAYPYPPYGGPPPPPAGGAPPPPPPPS</sequence>
<feature type="transmembrane region" description="Helical" evidence="2">
    <location>
        <begin position="20"/>
        <end position="46"/>
    </location>
</feature>
<reference evidence="3 4" key="1">
    <citation type="journal article" date="2023" name="Commun. Biol.">
        <title>Reorganization of the ancestral sex-determining regions during the evolution of trioecy in Pleodorina starrii.</title>
        <authorList>
            <person name="Takahashi K."/>
            <person name="Suzuki S."/>
            <person name="Kawai-Toyooka H."/>
            <person name="Yamamoto K."/>
            <person name="Hamaji T."/>
            <person name="Ootsuki R."/>
            <person name="Yamaguchi H."/>
            <person name="Kawachi M."/>
            <person name="Higashiyama T."/>
            <person name="Nozaki H."/>
        </authorList>
    </citation>
    <scope>NUCLEOTIDE SEQUENCE [LARGE SCALE GENOMIC DNA]</scope>
    <source>
        <strain evidence="3 4">NIES-4479</strain>
    </source>
</reference>
<gene>
    <name evidence="3" type="primary">PLEST006389</name>
    <name evidence="3" type="ORF">PLESTB_000786600</name>
</gene>
<feature type="compositionally biased region" description="Pro residues" evidence="1">
    <location>
        <begin position="500"/>
        <end position="536"/>
    </location>
</feature>
<feature type="compositionally biased region" description="Low complexity" evidence="1">
    <location>
        <begin position="485"/>
        <end position="494"/>
    </location>
</feature>
<keyword evidence="2" id="KW-1133">Transmembrane helix</keyword>
<keyword evidence="2" id="KW-0472">Membrane</keyword>